<feature type="region of interest" description="Disordered" evidence="3">
    <location>
        <begin position="162"/>
        <end position="187"/>
    </location>
</feature>
<keyword evidence="2" id="KW-0560">Oxidoreductase</keyword>
<gene>
    <name evidence="4" type="ORF">GCM10009819_32120</name>
</gene>
<evidence type="ECO:0000256" key="3">
    <source>
        <dbReference type="SAM" id="MobiDB-lite"/>
    </source>
</evidence>
<keyword evidence="5" id="KW-1185">Reference proteome</keyword>
<dbReference type="InterPro" id="IPR036291">
    <property type="entry name" value="NAD(P)-bd_dom_sf"/>
</dbReference>
<sequence>MTVHDIKSSTVVLTGPTRGIGSAMLDRLLEHPAHPNLILLGRDPFALEGAVGRAHAAGVDARAIRLDLADLRTVDAALDELRGLVERGEVSAPEAVMLNAGAQFGDRRGTSVQGVEQTFAVNVVAQHVLVRGMLPLLAPGSHLVLMGSSTHRGRLQSFGLLPSPRPAPPAELAQVDRSEAGATRQAGGRAYSDSKLALVTLSHAWARRAAAAGHRLNTYDPGLVPGTGLTRTLPDFAFWGWEHVMPAMAILPKASTPRATARHAIDLLLGDRHPGLHGCYVELGRVTLAAEPTFDLARQEALFAWMEHRFPVAAPRADSVRSVGTA</sequence>
<name>A0ABP5GHW8_9MICO</name>
<evidence type="ECO:0000256" key="1">
    <source>
        <dbReference type="ARBA" id="ARBA00006484"/>
    </source>
</evidence>
<proteinExistence type="inferred from homology"/>
<dbReference type="Gene3D" id="3.40.50.720">
    <property type="entry name" value="NAD(P)-binding Rossmann-like Domain"/>
    <property type="match status" value="1"/>
</dbReference>
<dbReference type="PANTHER" id="PTHR24320:SF148">
    <property type="entry name" value="NAD(P)-BINDING ROSSMANN-FOLD SUPERFAMILY PROTEIN"/>
    <property type="match status" value="1"/>
</dbReference>
<dbReference type="PANTHER" id="PTHR24320">
    <property type="entry name" value="RETINOL DEHYDROGENASE"/>
    <property type="match status" value="1"/>
</dbReference>
<dbReference type="PRINTS" id="PR00081">
    <property type="entry name" value="GDHRDH"/>
</dbReference>
<accession>A0ABP5GHW8</accession>
<dbReference type="Proteomes" id="UP001501196">
    <property type="component" value="Unassembled WGS sequence"/>
</dbReference>
<dbReference type="InterPro" id="IPR002347">
    <property type="entry name" value="SDR_fam"/>
</dbReference>
<organism evidence="4 5">
    <name type="scientific">Agromyces tropicus</name>
    <dbReference type="NCBI Taxonomy" id="555371"/>
    <lineage>
        <taxon>Bacteria</taxon>
        <taxon>Bacillati</taxon>
        <taxon>Actinomycetota</taxon>
        <taxon>Actinomycetes</taxon>
        <taxon>Micrococcales</taxon>
        <taxon>Microbacteriaceae</taxon>
        <taxon>Agromyces</taxon>
    </lineage>
</organism>
<reference evidence="5" key="1">
    <citation type="journal article" date="2019" name="Int. J. Syst. Evol. Microbiol.">
        <title>The Global Catalogue of Microorganisms (GCM) 10K type strain sequencing project: providing services to taxonomists for standard genome sequencing and annotation.</title>
        <authorList>
            <consortium name="The Broad Institute Genomics Platform"/>
            <consortium name="The Broad Institute Genome Sequencing Center for Infectious Disease"/>
            <person name="Wu L."/>
            <person name="Ma J."/>
        </authorList>
    </citation>
    <scope>NUCLEOTIDE SEQUENCE [LARGE SCALE GENOMIC DNA]</scope>
    <source>
        <strain evidence="5">JCM 15672</strain>
    </source>
</reference>
<dbReference type="RefSeq" id="WP_344376837.1">
    <property type="nucleotide sequence ID" value="NZ_BAAAPW010000005.1"/>
</dbReference>
<evidence type="ECO:0000313" key="4">
    <source>
        <dbReference type="EMBL" id="GAA2043112.1"/>
    </source>
</evidence>
<evidence type="ECO:0000256" key="2">
    <source>
        <dbReference type="ARBA" id="ARBA00023002"/>
    </source>
</evidence>
<dbReference type="EMBL" id="BAAAPW010000005">
    <property type="protein sequence ID" value="GAA2043112.1"/>
    <property type="molecule type" value="Genomic_DNA"/>
</dbReference>
<comment type="caution">
    <text evidence="4">The sequence shown here is derived from an EMBL/GenBank/DDBJ whole genome shotgun (WGS) entry which is preliminary data.</text>
</comment>
<dbReference type="SUPFAM" id="SSF51735">
    <property type="entry name" value="NAD(P)-binding Rossmann-fold domains"/>
    <property type="match status" value="1"/>
</dbReference>
<dbReference type="Pfam" id="PF00106">
    <property type="entry name" value="adh_short"/>
    <property type="match status" value="1"/>
</dbReference>
<protein>
    <submittedName>
        <fullName evidence="4">Protochlorophyllide reductase</fullName>
    </submittedName>
</protein>
<evidence type="ECO:0000313" key="5">
    <source>
        <dbReference type="Proteomes" id="UP001501196"/>
    </source>
</evidence>
<comment type="similarity">
    <text evidence="1">Belongs to the short-chain dehydrogenases/reductases (SDR) family.</text>
</comment>